<dbReference type="EMBL" id="JBHSXS010000001">
    <property type="protein sequence ID" value="MFC6878425.1"/>
    <property type="molecule type" value="Genomic_DNA"/>
</dbReference>
<keyword evidence="2" id="KW-1185">Reference proteome</keyword>
<dbReference type="InterPro" id="IPR038484">
    <property type="entry name" value="MucB/RseB_C_sf"/>
</dbReference>
<name>A0ABW2CB89_9ACTN</name>
<comment type="caution">
    <text evidence="1">The sequence shown here is derived from an EMBL/GenBank/DDBJ whole genome shotgun (WGS) entry which is preliminary data.</text>
</comment>
<dbReference type="Gene3D" id="3.30.200.100">
    <property type="entry name" value="MucB/RseB, C-terminal domain"/>
    <property type="match status" value="1"/>
</dbReference>
<dbReference type="Proteomes" id="UP001596380">
    <property type="component" value="Unassembled WGS sequence"/>
</dbReference>
<evidence type="ECO:0000313" key="2">
    <source>
        <dbReference type="Proteomes" id="UP001596380"/>
    </source>
</evidence>
<protein>
    <recommendedName>
        <fullName evidence="3">MucB/RseB N-terminal domain-containing protein</fullName>
    </recommendedName>
</protein>
<gene>
    <name evidence="1" type="ORF">ACFQKB_01460</name>
</gene>
<accession>A0ABW2CB89</accession>
<sequence length="349" mass="37850">MSGSSPARDRQRWCGLLAGGLAAALALAAVLNGDAGVRRARSDPEAVRLLRAAAEAAGRVPYEGRRFLTTWSRRRPSTTTVSVSHTPGDGTYYEGRAYRSDAGAFWGGASGFTSETLGLLARNYVIVRSADSAVCGRRTRVVEARRGDGSAAGRFWIDSETNLILHRELLDAMGHKVAATGFTEVDLSRRAYSVRAAGPAASPATLWADRLDRAELSDLRHDGWPVPKDLPGRLTLYDARRPEPGGVVHLSYSDGLAAVSVFVQRGALDEDRFTGWQKTVKRGRTVFRRESLQRWAVSAGGGYVYTVLTDAPQSTADAVARGLPHDRPPFWTRVGRGARRLGSWINPFG</sequence>
<organism evidence="1 2">
    <name type="scientific">Actinomadura yumaensis</name>
    <dbReference type="NCBI Taxonomy" id="111807"/>
    <lineage>
        <taxon>Bacteria</taxon>
        <taxon>Bacillati</taxon>
        <taxon>Actinomycetota</taxon>
        <taxon>Actinomycetes</taxon>
        <taxon>Streptosporangiales</taxon>
        <taxon>Thermomonosporaceae</taxon>
        <taxon>Actinomadura</taxon>
    </lineage>
</organism>
<dbReference type="Gene3D" id="2.50.20.10">
    <property type="entry name" value="Lipoprotein localisation LolA/LolB/LppX"/>
    <property type="match status" value="1"/>
</dbReference>
<reference evidence="2" key="1">
    <citation type="journal article" date="2019" name="Int. J. Syst. Evol. Microbiol.">
        <title>The Global Catalogue of Microorganisms (GCM) 10K type strain sequencing project: providing services to taxonomists for standard genome sequencing and annotation.</title>
        <authorList>
            <consortium name="The Broad Institute Genomics Platform"/>
            <consortium name="The Broad Institute Genome Sequencing Center for Infectious Disease"/>
            <person name="Wu L."/>
            <person name="Ma J."/>
        </authorList>
    </citation>
    <scope>NUCLEOTIDE SEQUENCE [LARGE SCALE GENOMIC DNA]</scope>
    <source>
        <strain evidence="2">JCM 3369</strain>
    </source>
</reference>
<evidence type="ECO:0000313" key="1">
    <source>
        <dbReference type="EMBL" id="MFC6878425.1"/>
    </source>
</evidence>
<dbReference type="RefSeq" id="WP_160819963.1">
    <property type="nucleotide sequence ID" value="NZ_JBHSXE010000001.1"/>
</dbReference>
<evidence type="ECO:0008006" key="3">
    <source>
        <dbReference type="Google" id="ProtNLM"/>
    </source>
</evidence>
<proteinExistence type="predicted"/>